<evidence type="ECO:0000259" key="2">
    <source>
        <dbReference type="Pfam" id="PF14343"/>
    </source>
</evidence>
<keyword evidence="1" id="KW-0732">Signal</keyword>
<evidence type="ECO:0000256" key="1">
    <source>
        <dbReference type="SAM" id="SignalP"/>
    </source>
</evidence>
<name>A0A1H7APL2_9DEIO</name>
<keyword evidence="4" id="KW-1185">Reference proteome</keyword>
<proteinExistence type="predicted"/>
<accession>A0A1H7APL2</accession>
<protein>
    <submittedName>
        <fullName evidence="3">PrcB C-terminal</fullName>
    </submittedName>
</protein>
<reference evidence="4" key="1">
    <citation type="submission" date="2016-10" db="EMBL/GenBank/DDBJ databases">
        <authorList>
            <person name="Varghese N."/>
            <person name="Submissions S."/>
        </authorList>
    </citation>
    <scope>NUCLEOTIDE SEQUENCE [LARGE SCALE GENOMIC DNA]</scope>
    <source>
        <strain evidence="4">CGMCC 1.10218</strain>
    </source>
</reference>
<organism evidence="3 4">
    <name type="scientific">Deinococcus reticulitermitis</name>
    <dbReference type="NCBI Taxonomy" id="856736"/>
    <lineage>
        <taxon>Bacteria</taxon>
        <taxon>Thermotogati</taxon>
        <taxon>Deinococcota</taxon>
        <taxon>Deinococci</taxon>
        <taxon>Deinococcales</taxon>
        <taxon>Deinococcaceae</taxon>
        <taxon>Deinococcus</taxon>
    </lineage>
</organism>
<dbReference type="PROSITE" id="PS51257">
    <property type="entry name" value="PROKAR_LIPOPROTEIN"/>
    <property type="match status" value="1"/>
</dbReference>
<dbReference type="RefSeq" id="WP_092264994.1">
    <property type="nucleotide sequence ID" value="NZ_FNZA01000012.1"/>
</dbReference>
<feature type="chain" id="PRO_5011651241" evidence="1">
    <location>
        <begin position="26"/>
        <end position="376"/>
    </location>
</feature>
<evidence type="ECO:0000313" key="4">
    <source>
        <dbReference type="Proteomes" id="UP000199223"/>
    </source>
</evidence>
<dbReference type="AlphaFoldDB" id="A0A1H7APL2"/>
<dbReference type="InterPro" id="IPR025748">
    <property type="entry name" value="PrcB_C_dom"/>
</dbReference>
<sequence length="376" mass="37564">MTSGKISRLALLVLGAGLLSGCTMTGPANLRVHEVNIYGAGAQRLAWVYGDLGGAASSSVKIGGQAVTLRAQVSDPLATPGSLSVDGKAAYVAKAGSLAPRFTLARESSGAFTVTSLAPAGQVQTVYYTDGTNWQRLSSVTGTALGAPVSGLRGAGQLTDAEADALTRALSNQGALAVAVLSPAATLPDAALNVEPRPSEQRRTALYVLGSAQIALSGTTTTSTTTTTVITPAPTSPTSGGRVNFSEVASGTNANTAAAGVLLARTASEARALYATAYGRQTGIPTPPALAAGETLVGVFMGQRPTGGYSVRVTGATGQGSTLALRVQVNAPGPGAITTQALTSPWTIVRVSGSFSAASVLDQLGQPLRGPGGNDR</sequence>
<dbReference type="STRING" id="856736.SAMN04488058_11271"/>
<evidence type="ECO:0000313" key="3">
    <source>
        <dbReference type="EMBL" id="SEJ62965.1"/>
    </source>
</evidence>
<feature type="signal peptide" evidence="1">
    <location>
        <begin position="1"/>
        <end position="25"/>
    </location>
</feature>
<dbReference type="Pfam" id="PF14343">
    <property type="entry name" value="PrcB_C"/>
    <property type="match status" value="1"/>
</dbReference>
<dbReference type="OrthoDB" id="65463at2"/>
<feature type="domain" description="PrcB C-terminal" evidence="2">
    <location>
        <begin position="296"/>
        <end position="351"/>
    </location>
</feature>
<dbReference type="Proteomes" id="UP000199223">
    <property type="component" value="Unassembled WGS sequence"/>
</dbReference>
<dbReference type="EMBL" id="FNZA01000012">
    <property type="protein sequence ID" value="SEJ62965.1"/>
    <property type="molecule type" value="Genomic_DNA"/>
</dbReference>
<gene>
    <name evidence="3" type="ORF">SAMN04488058_11271</name>
</gene>